<evidence type="ECO:0000313" key="8">
    <source>
        <dbReference type="Proteomes" id="UP000011087"/>
    </source>
</evidence>
<dbReference type="InterPro" id="IPR001461">
    <property type="entry name" value="Aspartic_peptidase_A1"/>
</dbReference>
<dbReference type="PROSITE" id="PS51767">
    <property type="entry name" value="PEPTIDASE_A1"/>
    <property type="match status" value="2"/>
</dbReference>
<evidence type="ECO:0000256" key="3">
    <source>
        <dbReference type="SAM" id="Phobius"/>
    </source>
</evidence>
<dbReference type="PaxDb" id="55529-EKX36378"/>
<proteinExistence type="inferred from homology"/>
<dbReference type="SUPFAM" id="SSF50630">
    <property type="entry name" value="Acid proteases"/>
    <property type="match status" value="2"/>
</dbReference>
<feature type="region of interest" description="Disordered" evidence="2">
    <location>
        <begin position="315"/>
        <end position="344"/>
    </location>
</feature>
<keyword evidence="3" id="KW-0812">Transmembrane</keyword>
<name>L1IJF6_GUITC</name>
<keyword evidence="8" id="KW-1185">Reference proteome</keyword>
<dbReference type="GeneID" id="17293097"/>
<dbReference type="EMBL" id="JH993075">
    <property type="protein sequence ID" value="EKX36378.1"/>
    <property type="molecule type" value="Genomic_DNA"/>
</dbReference>
<keyword evidence="4" id="KW-0732">Signal</keyword>
<dbReference type="InterPro" id="IPR033121">
    <property type="entry name" value="PEPTIDASE_A1"/>
</dbReference>
<feature type="compositionally biased region" description="Basic and acidic residues" evidence="2">
    <location>
        <begin position="112"/>
        <end position="123"/>
    </location>
</feature>
<dbReference type="GO" id="GO:0004190">
    <property type="term" value="F:aspartic-type endopeptidase activity"/>
    <property type="evidence" value="ECO:0007669"/>
    <property type="project" value="InterPro"/>
</dbReference>
<feature type="transmembrane region" description="Helical" evidence="3">
    <location>
        <begin position="828"/>
        <end position="847"/>
    </location>
</feature>
<feature type="domain" description="Peptidase A1" evidence="5">
    <location>
        <begin position="682"/>
        <end position="858"/>
    </location>
</feature>
<evidence type="ECO:0000256" key="4">
    <source>
        <dbReference type="SAM" id="SignalP"/>
    </source>
</evidence>
<dbReference type="InterPro" id="IPR001969">
    <property type="entry name" value="Aspartic_peptidase_AS"/>
</dbReference>
<dbReference type="Gene3D" id="2.40.70.10">
    <property type="entry name" value="Acid Proteases"/>
    <property type="match status" value="3"/>
</dbReference>
<dbReference type="PANTHER" id="PTHR47966">
    <property type="entry name" value="BETA-SITE APP-CLEAVING ENZYME, ISOFORM A-RELATED"/>
    <property type="match status" value="1"/>
</dbReference>
<comment type="similarity">
    <text evidence="1">Belongs to the peptidase A1 family.</text>
</comment>
<evidence type="ECO:0000256" key="2">
    <source>
        <dbReference type="SAM" id="MobiDB-lite"/>
    </source>
</evidence>
<dbReference type="HOGENOM" id="CLU_333302_0_0_1"/>
<dbReference type="InterPro" id="IPR034164">
    <property type="entry name" value="Pepsin-like_dom"/>
</dbReference>
<dbReference type="RefSeq" id="XP_005823358.1">
    <property type="nucleotide sequence ID" value="XM_005823301.1"/>
</dbReference>
<feature type="signal peptide" evidence="4">
    <location>
        <begin position="1"/>
        <end position="22"/>
    </location>
</feature>
<dbReference type="GO" id="GO:0006508">
    <property type="term" value="P:proteolysis"/>
    <property type="evidence" value="ECO:0007669"/>
    <property type="project" value="InterPro"/>
</dbReference>
<dbReference type="EnsemblProtists" id="EKX36378">
    <property type="protein sequence ID" value="EKX36378"/>
    <property type="gene ID" value="GUITHDRAFT_145834"/>
</dbReference>
<dbReference type="Pfam" id="PF00026">
    <property type="entry name" value="Asp"/>
    <property type="match status" value="2"/>
</dbReference>
<dbReference type="InterPro" id="IPR021109">
    <property type="entry name" value="Peptidase_aspartic_dom_sf"/>
</dbReference>
<keyword evidence="3" id="KW-0472">Membrane</keyword>
<feature type="region of interest" description="Disordered" evidence="2">
    <location>
        <begin position="107"/>
        <end position="202"/>
    </location>
</feature>
<evidence type="ECO:0000256" key="1">
    <source>
        <dbReference type="ARBA" id="ARBA00007447"/>
    </source>
</evidence>
<organism evidence="6">
    <name type="scientific">Guillardia theta (strain CCMP2712)</name>
    <name type="common">Cryptophyte</name>
    <dbReference type="NCBI Taxonomy" id="905079"/>
    <lineage>
        <taxon>Eukaryota</taxon>
        <taxon>Cryptophyceae</taxon>
        <taxon>Pyrenomonadales</taxon>
        <taxon>Geminigeraceae</taxon>
        <taxon>Guillardia</taxon>
    </lineage>
</organism>
<dbReference type="Proteomes" id="UP000011087">
    <property type="component" value="Unassembled WGS sequence"/>
</dbReference>
<dbReference type="PANTHER" id="PTHR47966:SF51">
    <property type="entry name" value="BETA-SITE APP-CLEAVING ENZYME, ISOFORM A-RELATED"/>
    <property type="match status" value="1"/>
</dbReference>
<evidence type="ECO:0000259" key="5">
    <source>
        <dbReference type="PROSITE" id="PS51767"/>
    </source>
</evidence>
<protein>
    <submittedName>
        <fullName evidence="6">Aspartic endopeptidase, secreted</fullName>
    </submittedName>
</protein>
<dbReference type="AlphaFoldDB" id="L1IJF6"/>
<dbReference type="KEGG" id="gtt:GUITHDRAFT_145834"/>
<keyword evidence="3" id="KW-1133">Transmembrane helix</keyword>
<reference evidence="6 8" key="1">
    <citation type="journal article" date="2012" name="Nature">
        <title>Algal genomes reveal evolutionary mosaicism and the fate of nucleomorphs.</title>
        <authorList>
            <consortium name="DOE Joint Genome Institute"/>
            <person name="Curtis B.A."/>
            <person name="Tanifuji G."/>
            <person name="Burki F."/>
            <person name="Gruber A."/>
            <person name="Irimia M."/>
            <person name="Maruyama S."/>
            <person name="Arias M.C."/>
            <person name="Ball S.G."/>
            <person name="Gile G.H."/>
            <person name="Hirakawa Y."/>
            <person name="Hopkins J.F."/>
            <person name="Kuo A."/>
            <person name="Rensing S.A."/>
            <person name="Schmutz J."/>
            <person name="Symeonidi A."/>
            <person name="Elias M."/>
            <person name="Eveleigh R.J."/>
            <person name="Herman E.K."/>
            <person name="Klute M.J."/>
            <person name="Nakayama T."/>
            <person name="Obornik M."/>
            <person name="Reyes-Prieto A."/>
            <person name="Armbrust E.V."/>
            <person name="Aves S.J."/>
            <person name="Beiko R.G."/>
            <person name="Coutinho P."/>
            <person name="Dacks J.B."/>
            <person name="Durnford D.G."/>
            <person name="Fast N.M."/>
            <person name="Green B.R."/>
            <person name="Grisdale C.J."/>
            <person name="Hempel F."/>
            <person name="Henrissat B."/>
            <person name="Hoppner M.P."/>
            <person name="Ishida K."/>
            <person name="Kim E."/>
            <person name="Koreny L."/>
            <person name="Kroth P.G."/>
            <person name="Liu Y."/>
            <person name="Malik S.B."/>
            <person name="Maier U.G."/>
            <person name="McRose D."/>
            <person name="Mock T."/>
            <person name="Neilson J.A."/>
            <person name="Onodera N.T."/>
            <person name="Poole A.M."/>
            <person name="Pritham E.J."/>
            <person name="Richards T.A."/>
            <person name="Rocap G."/>
            <person name="Roy S.W."/>
            <person name="Sarai C."/>
            <person name="Schaack S."/>
            <person name="Shirato S."/>
            <person name="Slamovits C.H."/>
            <person name="Spencer D.F."/>
            <person name="Suzuki S."/>
            <person name="Worden A.Z."/>
            <person name="Zauner S."/>
            <person name="Barry K."/>
            <person name="Bell C."/>
            <person name="Bharti A.K."/>
            <person name="Crow J.A."/>
            <person name="Grimwood J."/>
            <person name="Kramer R."/>
            <person name="Lindquist E."/>
            <person name="Lucas S."/>
            <person name="Salamov A."/>
            <person name="McFadden G.I."/>
            <person name="Lane C.E."/>
            <person name="Keeling P.J."/>
            <person name="Gray M.W."/>
            <person name="Grigoriev I.V."/>
            <person name="Archibald J.M."/>
        </authorList>
    </citation>
    <scope>NUCLEOTIDE SEQUENCE</scope>
    <source>
        <strain evidence="6 8">CCMP2712</strain>
    </source>
</reference>
<evidence type="ECO:0000313" key="7">
    <source>
        <dbReference type="EnsemblProtists" id="EKX36378"/>
    </source>
</evidence>
<gene>
    <name evidence="6" type="ORF">GUITHDRAFT_145834</name>
</gene>
<feature type="compositionally biased region" description="Low complexity" evidence="2">
    <location>
        <begin position="174"/>
        <end position="183"/>
    </location>
</feature>
<reference evidence="8" key="2">
    <citation type="submission" date="2012-11" db="EMBL/GenBank/DDBJ databases">
        <authorList>
            <person name="Kuo A."/>
            <person name="Curtis B.A."/>
            <person name="Tanifuji G."/>
            <person name="Burki F."/>
            <person name="Gruber A."/>
            <person name="Irimia M."/>
            <person name="Maruyama S."/>
            <person name="Arias M.C."/>
            <person name="Ball S.G."/>
            <person name="Gile G.H."/>
            <person name="Hirakawa Y."/>
            <person name="Hopkins J.F."/>
            <person name="Rensing S.A."/>
            <person name="Schmutz J."/>
            <person name="Symeonidi A."/>
            <person name="Elias M."/>
            <person name="Eveleigh R.J."/>
            <person name="Herman E.K."/>
            <person name="Klute M.J."/>
            <person name="Nakayama T."/>
            <person name="Obornik M."/>
            <person name="Reyes-Prieto A."/>
            <person name="Armbrust E.V."/>
            <person name="Aves S.J."/>
            <person name="Beiko R.G."/>
            <person name="Coutinho P."/>
            <person name="Dacks J.B."/>
            <person name="Durnford D.G."/>
            <person name="Fast N.M."/>
            <person name="Green B.R."/>
            <person name="Grisdale C."/>
            <person name="Hempe F."/>
            <person name="Henrissat B."/>
            <person name="Hoppner M.P."/>
            <person name="Ishida K.-I."/>
            <person name="Kim E."/>
            <person name="Koreny L."/>
            <person name="Kroth P.G."/>
            <person name="Liu Y."/>
            <person name="Malik S.-B."/>
            <person name="Maier U.G."/>
            <person name="McRose D."/>
            <person name="Mock T."/>
            <person name="Neilson J.A."/>
            <person name="Onodera N.T."/>
            <person name="Poole A.M."/>
            <person name="Pritham E.J."/>
            <person name="Richards T.A."/>
            <person name="Rocap G."/>
            <person name="Roy S.W."/>
            <person name="Sarai C."/>
            <person name="Schaack S."/>
            <person name="Shirato S."/>
            <person name="Slamovits C.H."/>
            <person name="Spencer D.F."/>
            <person name="Suzuki S."/>
            <person name="Worden A.Z."/>
            <person name="Zauner S."/>
            <person name="Barry K."/>
            <person name="Bell C."/>
            <person name="Bharti A.K."/>
            <person name="Crow J.A."/>
            <person name="Grimwood J."/>
            <person name="Kramer R."/>
            <person name="Lindquist E."/>
            <person name="Lucas S."/>
            <person name="Salamov A."/>
            <person name="McFadden G.I."/>
            <person name="Lane C.E."/>
            <person name="Keeling P.J."/>
            <person name="Gray M.W."/>
            <person name="Grigoriev I.V."/>
            <person name="Archibald J.M."/>
        </authorList>
    </citation>
    <scope>NUCLEOTIDE SEQUENCE</scope>
    <source>
        <strain evidence="8">CCMP2712</strain>
    </source>
</reference>
<accession>L1IJF6</accession>
<evidence type="ECO:0000313" key="6">
    <source>
        <dbReference type="EMBL" id="EKX36378.1"/>
    </source>
</evidence>
<feature type="compositionally biased region" description="Basic and acidic residues" evidence="2">
    <location>
        <begin position="184"/>
        <end position="202"/>
    </location>
</feature>
<sequence length="858" mass="93909">MAHTGILQSLLFVFIFAFPVLSLDVDLKSTDISKDAAQMRLRLKSALSNQNSGLDEVERILSSPLTPASDQASQKLSQKLLARQQLSTHATVQQLVQHGRRPDKTLAVNQRQAEHPAQEKGSEEPEGGLGVVMRWKKESRSRSGAAPRGGSDPSISFGVPQELGSKKRAEEEAAAFARLTAGARDPEAEAKRRLQKKAERESYERATNEAMIWKDIKAAMKHATSHTVQINRGGLAGEVSSLASLSPDKAAKVLEKMSQTEGSAVLGALKSIDPEQVKLILSALGNQQHADAQTMKKVARGSAKRDKAPSVIATLTDSSDLPAGNSSNTPGANSTSGGEAENSQFDMSTVRRFDPGESLSFVEVQSETFSVSYADRSVLTGYVCKDIVQLGHYYAMTRLGCALDCNDPTFNGIDGILGMGMPDAAIASIPTPLIFAISNDRGGLEGANYINERPMHLRKFAFLSTADSGELQLGGYDRASTDADMVYVPTTSTTEYSVRVQSLSFGGIELLDWIDKSVEQALPAIMDTGTTCLVIPDTLLEGRVSDRPYSKFKNIMTKGMSFYITIDGHLFEIPYEFWWQKENNAPCVQKTPSSYAGILLGDVVFRSLVVEFDLTKPKAPMIGIAPRNPRYVPIAPGEQDELKLPIVKQHRGEIEVEESADDAARKGIDHVAVGMNRMRTQYFCNVSVGSPRQSFTVLIDTGSSTLAIFAKLPPNQGGLAISNSEIDARLKEAKRHLLRRDAASLTLRMGEEIERKEEKKHKEHERMERERELDTVGATNFEMRWADRSRKEAMQLSLPSSMDRQGSSLELMWSRRTQRPPHQQQDSMLLLAAGAASFALLLLALLVRAARASRAASL</sequence>
<dbReference type="PROSITE" id="PS00141">
    <property type="entry name" value="ASP_PROTEASE"/>
    <property type="match status" value="1"/>
</dbReference>
<dbReference type="CDD" id="cd05471">
    <property type="entry name" value="pepsin_like"/>
    <property type="match status" value="1"/>
</dbReference>
<feature type="domain" description="Peptidase A1" evidence="5">
    <location>
        <begin position="294"/>
        <end position="625"/>
    </location>
</feature>
<dbReference type="OrthoDB" id="771136at2759"/>
<dbReference type="STRING" id="905079.L1IJF6"/>
<reference evidence="7" key="3">
    <citation type="submission" date="2016-03" db="UniProtKB">
        <authorList>
            <consortium name="EnsemblProtists"/>
        </authorList>
    </citation>
    <scope>IDENTIFICATION</scope>
</reference>
<feature type="chain" id="PRO_5008770128" evidence="4">
    <location>
        <begin position="23"/>
        <end position="858"/>
    </location>
</feature>